<dbReference type="Proteomes" id="UP000050761">
    <property type="component" value="Unassembled WGS sequence"/>
</dbReference>
<gene>
    <name evidence="2" type="ORF">HPBE_LOCUS11067</name>
</gene>
<keyword evidence="1" id="KW-0812">Transmembrane</keyword>
<dbReference type="WBParaSite" id="HPBE_0001106601-mRNA-1">
    <property type="protein sequence ID" value="HPBE_0001106601-mRNA-1"/>
    <property type="gene ID" value="HPBE_0001106601"/>
</dbReference>
<keyword evidence="1" id="KW-0472">Membrane</keyword>
<sequence length="88" mass="9509">MREGDACATSTTAEIRAGGYASLTGIMMHDGIICRRQSTTTTATTTTRRPSLKTPSVSISSPLPLLSVIIFIFIRCLRRAREVFSGDS</sequence>
<evidence type="ECO:0000313" key="2">
    <source>
        <dbReference type="EMBL" id="VDO87334.1"/>
    </source>
</evidence>
<dbReference type="EMBL" id="UZAH01026974">
    <property type="protein sequence ID" value="VDO87334.1"/>
    <property type="molecule type" value="Genomic_DNA"/>
</dbReference>
<evidence type="ECO:0000313" key="4">
    <source>
        <dbReference type="WBParaSite" id="HPBE_0001106601-mRNA-1"/>
    </source>
</evidence>
<accession>A0A3P7ZTD1</accession>
<feature type="transmembrane region" description="Helical" evidence="1">
    <location>
        <begin position="59"/>
        <end position="77"/>
    </location>
</feature>
<organism evidence="3 4">
    <name type="scientific">Heligmosomoides polygyrus</name>
    <name type="common">Parasitic roundworm</name>
    <dbReference type="NCBI Taxonomy" id="6339"/>
    <lineage>
        <taxon>Eukaryota</taxon>
        <taxon>Metazoa</taxon>
        <taxon>Ecdysozoa</taxon>
        <taxon>Nematoda</taxon>
        <taxon>Chromadorea</taxon>
        <taxon>Rhabditida</taxon>
        <taxon>Rhabditina</taxon>
        <taxon>Rhabditomorpha</taxon>
        <taxon>Strongyloidea</taxon>
        <taxon>Heligmosomidae</taxon>
        <taxon>Heligmosomoides</taxon>
    </lineage>
</organism>
<keyword evidence="1" id="KW-1133">Transmembrane helix</keyword>
<reference evidence="4" key="2">
    <citation type="submission" date="2019-09" db="UniProtKB">
        <authorList>
            <consortium name="WormBaseParasite"/>
        </authorList>
    </citation>
    <scope>IDENTIFICATION</scope>
</reference>
<reference evidence="2 3" key="1">
    <citation type="submission" date="2018-11" db="EMBL/GenBank/DDBJ databases">
        <authorList>
            <consortium name="Pathogen Informatics"/>
        </authorList>
    </citation>
    <scope>NUCLEOTIDE SEQUENCE [LARGE SCALE GENOMIC DNA]</scope>
</reference>
<keyword evidence="3" id="KW-1185">Reference proteome</keyword>
<dbReference type="AlphaFoldDB" id="A0A183FSU4"/>
<name>A0A183FSU4_HELPZ</name>
<proteinExistence type="predicted"/>
<protein>
    <submittedName>
        <fullName evidence="2 4">Uncharacterized protein</fullName>
    </submittedName>
</protein>
<evidence type="ECO:0000313" key="3">
    <source>
        <dbReference type="Proteomes" id="UP000050761"/>
    </source>
</evidence>
<evidence type="ECO:0000256" key="1">
    <source>
        <dbReference type="SAM" id="Phobius"/>
    </source>
</evidence>
<accession>A0A183FSU4</accession>